<protein>
    <submittedName>
        <fullName evidence="1">Uncharacterized protein</fullName>
    </submittedName>
</protein>
<dbReference type="EMBL" id="FP236843">
    <property type="protein sequence ID" value="CAX59537.1"/>
    <property type="molecule type" value="Genomic_DNA"/>
</dbReference>
<dbReference type="HOGENOM" id="CLU_2769503_0_0_6"/>
<dbReference type="Proteomes" id="UP000008793">
    <property type="component" value="Chromosome"/>
</dbReference>
<keyword evidence="2" id="KW-1185">Reference proteome</keyword>
<dbReference type="KEGG" id="ebi:EbC_20060"/>
<proteinExistence type="predicted"/>
<gene>
    <name evidence="1" type="ordered locus">EbC_20060</name>
</gene>
<sequence length="69" mass="7890">MNNLIKIDVLGLNVVLAKKECERCDKDRNLFDRVTSTDKALCEECLHTEVIELRNRQCQQNAGADNNVK</sequence>
<accession>D8MRT0</accession>
<dbReference type="AlphaFoldDB" id="D8MRT0"/>
<evidence type="ECO:0000313" key="2">
    <source>
        <dbReference type="Proteomes" id="UP000008793"/>
    </source>
</evidence>
<reference evidence="1 2" key="1">
    <citation type="journal article" date="2010" name="BMC Genomics">
        <title>Genome comparison of the epiphytic bacteria Erwinia billingiae and E. tasmaniensis with the pear pathogen E. pyrifoliae.</title>
        <authorList>
            <person name="Kube M."/>
            <person name="Migdoll A.M."/>
            <person name="Gehring I."/>
            <person name="Heitmann K."/>
            <person name="Mayer Y."/>
            <person name="Kuhl H."/>
            <person name="Knaust F."/>
            <person name="Geider K."/>
            <person name="Reinhardt R."/>
        </authorList>
    </citation>
    <scope>NUCLEOTIDE SEQUENCE [LARGE SCALE GENOMIC DNA]</scope>
    <source>
        <strain evidence="1 2">Eb661</strain>
    </source>
</reference>
<name>D8MRT0_ERWBE</name>
<organism evidence="2">
    <name type="scientific">Erwinia billingiae (strain Eb661)</name>
    <dbReference type="NCBI Taxonomy" id="634500"/>
    <lineage>
        <taxon>Bacteria</taxon>
        <taxon>Pseudomonadati</taxon>
        <taxon>Pseudomonadota</taxon>
        <taxon>Gammaproteobacteria</taxon>
        <taxon>Enterobacterales</taxon>
        <taxon>Erwiniaceae</taxon>
        <taxon>Erwinia</taxon>
    </lineage>
</organism>
<evidence type="ECO:0000313" key="1">
    <source>
        <dbReference type="EMBL" id="CAX59537.1"/>
    </source>
</evidence>